<evidence type="ECO:0000256" key="1">
    <source>
        <dbReference type="SAM" id="MobiDB-lite"/>
    </source>
</evidence>
<protein>
    <recommendedName>
        <fullName evidence="3">DUF6534 domain-containing protein</fullName>
    </recommendedName>
</protein>
<evidence type="ECO:0000256" key="2">
    <source>
        <dbReference type="SAM" id="Phobius"/>
    </source>
</evidence>
<feature type="transmembrane region" description="Helical" evidence="2">
    <location>
        <begin position="23"/>
        <end position="45"/>
    </location>
</feature>
<dbReference type="EMBL" id="NBII01000001">
    <property type="protein sequence ID" value="PAV24090.1"/>
    <property type="molecule type" value="Genomic_DNA"/>
</dbReference>
<dbReference type="PANTHER" id="PTHR40465:SF1">
    <property type="entry name" value="DUF6534 DOMAIN-CONTAINING PROTEIN"/>
    <property type="match status" value="1"/>
</dbReference>
<accession>A0A286UWX0</accession>
<dbReference type="InParanoid" id="A0A286UWX0"/>
<reference evidence="4 5" key="1">
    <citation type="journal article" date="2017" name="Mol. Ecol.">
        <title>Comparative and population genomic landscape of Phellinus noxius: A hypervariable fungus causing root rot in trees.</title>
        <authorList>
            <person name="Chung C.L."/>
            <person name="Lee T.J."/>
            <person name="Akiba M."/>
            <person name="Lee H.H."/>
            <person name="Kuo T.H."/>
            <person name="Liu D."/>
            <person name="Ke H.M."/>
            <person name="Yokoi T."/>
            <person name="Roa M.B."/>
            <person name="Lu M.J."/>
            <person name="Chang Y.Y."/>
            <person name="Ann P.J."/>
            <person name="Tsai J.N."/>
            <person name="Chen C.Y."/>
            <person name="Tzean S.S."/>
            <person name="Ota Y."/>
            <person name="Hattori T."/>
            <person name="Sahashi N."/>
            <person name="Liou R.F."/>
            <person name="Kikuchi T."/>
            <person name="Tsai I.J."/>
        </authorList>
    </citation>
    <scope>NUCLEOTIDE SEQUENCE [LARGE SCALE GENOMIC DNA]</scope>
    <source>
        <strain evidence="4 5">FFPRI411160</strain>
    </source>
</reference>
<dbReference type="STRING" id="2282107.A0A286UWX0"/>
<name>A0A286UWX0_9AGAM</name>
<dbReference type="Proteomes" id="UP000217199">
    <property type="component" value="Unassembled WGS sequence"/>
</dbReference>
<keyword evidence="2" id="KW-0472">Membrane</keyword>
<feature type="region of interest" description="Disordered" evidence="1">
    <location>
        <begin position="320"/>
        <end position="342"/>
    </location>
</feature>
<feature type="transmembrane region" description="Helical" evidence="2">
    <location>
        <begin position="209"/>
        <end position="230"/>
    </location>
</feature>
<feature type="transmembrane region" description="Helical" evidence="2">
    <location>
        <begin position="166"/>
        <end position="189"/>
    </location>
</feature>
<feature type="transmembrane region" description="Helical" evidence="2">
    <location>
        <begin position="127"/>
        <end position="154"/>
    </location>
</feature>
<dbReference type="InterPro" id="IPR045339">
    <property type="entry name" value="DUF6534"/>
</dbReference>
<evidence type="ECO:0000313" key="5">
    <source>
        <dbReference type="Proteomes" id="UP000217199"/>
    </source>
</evidence>
<feature type="domain" description="DUF6534" evidence="3">
    <location>
        <begin position="175"/>
        <end position="259"/>
    </location>
</feature>
<dbReference type="Pfam" id="PF20152">
    <property type="entry name" value="DUF6534"/>
    <property type="match status" value="1"/>
</dbReference>
<gene>
    <name evidence="4" type="ORF">PNOK_0115800</name>
</gene>
<keyword evidence="2" id="KW-0812">Transmembrane</keyword>
<sequence>MSGSNYTFVAYTQSPIAESHGPILIGIFISCLLYGASMVQIWNYFSVYKHDRLWMRLYIGLLLIEDTVNTAFAIAWIYNLVITNFGNVEPFGLSNWLLETDPLLGAIISFSCQAFFTWRLHCLVKRWWIPILILIPSLAGTAGGISASIILRIHPDLSDLRKFTPYLYFWLIPTVAADFIITGMMIYFLRQRRTSFARTESILNKIIRLAIQSCLLTTIVTLADIISFVVTPLPIHIAFSYCTPKLYTNSVLSSLNSRPNRRFETNEQWELPSSGQQEISLSELRARGISGNDGFASQNATGTKPGGTEVYIDVSTHIAHDTSSKGKYMQDDDDSLPGTHAQ</sequence>
<feature type="transmembrane region" description="Helical" evidence="2">
    <location>
        <begin position="57"/>
        <end position="82"/>
    </location>
</feature>
<dbReference type="PANTHER" id="PTHR40465">
    <property type="entry name" value="CHROMOSOME 1, WHOLE GENOME SHOTGUN SEQUENCE"/>
    <property type="match status" value="1"/>
</dbReference>
<proteinExistence type="predicted"/>
<dbReference type="AlphaFoldDB" id="A0A286UWX0"/>
<keyword evidence="2" id="KW-1133">Transmembrane helix</keyword>
<feature type="compositionally biased region" description="Basic and acidic residues" evidence="1">
    <location>
        <begin position="320"/>
        <end position="330"/>
    </location>
</feature>
<comment type="caution">
    <text evidence="4">The sequence shown here is derived from an EMBL/GenBank/DDBJ whole genome shotgun (WGS) entry which is preliminary data.</text>
</comment>
<keyword evidence="5" id="KW-1185">Reference proteome</keyword>
<evidence type="ECO:0000313" key="4">
    <source>
        <dbReference type="EMBL" id="PAV24090.1"/>
    </source>
</evidence>
<dbReference type="OrthoDB" id="3265526at2759"/>
<organism evidence="4 5">
    <name type="scientific">Pyrrhoderma noxium</name>
    <dbReference type="NCBI Taxonomy" id="2282107"/>
    <lineage>
        <taxon>Eukaryota</taxon>
        <taxon>Fungi</taxon>
        <taxon>Dikarya</taxon>
        <taxon>Basidiomycota</taxon>
        <taxon>Agaricomycotina</taxon>
        <taxon>Agaricomycetes</taxon>
        <taxon>Hymenochaetales</taxon>
        <taxon>Hymenochaetaceae</taxon>
        <taxon>Pyrrhoderma</taxon>
    </lineage>
</organism>
<feature type="transmembrane region" description="Helical" evidence="2">
    <location>
        <begin position="102"/>
        <end position="120"/>
    </location>
</feature>
<evidence type="ECO:0000259" key="3">
    <source>
        <dbReference type="Pfam" id="PF20152"/>
    </source>
</evidence>